<dbReference type="Gene3D" id="3.40.50.1000">
    <property type="entry name" value="HAD superfamily/HAD-like"/>
    <property type="match status" value="1"/>
</dbReference>
<accession>A0A329BKD7</accession>
<dbReference type="AlphaFoldDB" id="A0A329BKD7"/>
<dbReference type="SUPFAM" id="SSF56784">
    <property type="entry name" value="HAD-like"/>
    <property type="match status" value="1"/>
</dbReference>
<dbReference type="SFLD" id="SFLDS00003">
    <property type="entry name" value="Haloacid_Dehalogenase"/>
    <property type="match status" value="1"/>
</dbReference>
<organism evidence="1 2">
    <name type="scientific">Paraburkholderia bryophila</name>
    <dbReference type="NCBI Taxonomy" id="420952"/>
    <lineage>
        <taxon>Bacteria</taxon>
        <taxon>Pseudomonadati</taxon>
        <taxon>Pseudomonadota</taxon>
        <taxon>Betaproteobacteria</taxon>
        <taxon>Burkholderiales</taxon>
        <taxon>Burkholderiaceae</taxon>
        <taxon>Paraburkholderia</taxon>
    </lineage>
</organism>
<comment type="caution">
    <text evidence="1">The sequence shown here is derived from an EMBL/GenBank/DDBJ whole genome shotgun (WGS) entry which is preliminary data.</text>
</comment>
<dbReference type="OrthoDB" id="152220at2"/>
<dbReference type="SFLD" id="SFLDG01129">
    <property type="entry name" value="C1.5:_HAD__Beta-PGM__Phosphata"/>
    <property type="match status" value="1"/>
</dbReference>
<dbReference type="RefSeq" id="WP_111934326.1">
    <property type="nucleotide sequence ID" value="NZ_CADFFP010000026.1"/>
</dbReference>
<dbReference type="InterPro" id="IPR023214">
    <property type="entry name" value="HAD_sf"/>
</dbReference>
<dbReference type="Proteomes" id="UP000248918">
    <property type="component" value="Unassembled WGS sequence"/>
</dbReference>
<evidence type="ECO:0000313" key="2">
    <source>
        <dbReference type="Proteomes" id="UP000248918"/>
    </source>
</evidence>
<reference evidence="1 2" key="1">
    <citation type="submission" date="2018-06" db="EMBL/GenBank/DDBJ databases">
        <title>Genomic Encyclopedia of Type Strains, Phase III (KMG-III): the genomes of soil and plant-associated and newly described type strains.</title>
        <authorList>
            <person name="Whitman W."/>
        </authorList>
    </citation>
    <scope>NUCLEOTIDE SEQUENCE [LARGE SCALE GENOMIC DNA]</scope>
    <source>
        <strain evidence="1 2">LMG 23644</strain>
    </source>
</reference>
<evidence type="ECO:0000313" key="1">
    <source>
        <dbReference type="EMBL" id="RAS22300.1"/>
    </source>
</evidence>
<dbReference type="Gene3D" id="1.10.286.50">
    <property type="match status" value="1"/>
</dbReference>
<dbReference type="STRING" id="1169143.GCA_000383275_02788"/>
<dbReference type="EMBL" id="QLTK01000024">
    <property type="protein sequence ID" value="RAS22300.1"/>
    <property type="molecule type" value="Genomic_DNA"/>
</dbReference>
<dbReference type="Pfam" id="PF00702">
    <property type="entry name" value="Hydrolase"/>
    <property type="match status" value="1"/>
</dbReference>
<name>A0A329BKD7_9BURK</name>
<dbReference type="InterPro" id="IPR036412">
    <property type="entry name" value="HAD-like_sf"/>
</dbReference>
<gene>
    <name evidence="1" type="ORF">BX591_12410</name>
</gene>
<proteinExistence type="predicted"/>
<sequence length="230" mass="26353">MSATPTTPHDVVFLFDCDNTLLDNDHVLADLRAHMIKSFGAENSARYWEIFEQLRSDLGYADYLGALQRYRLEHPRDTHLLLMSSFLIDYPFANRLYPGALDALRHVAQRGPTVILSDGDVVFQPRKIARSGLWDEVEGRVLIYIHKEQMLDQVMECYPARHYVMVDDKLRILTAMKKAWGEKLTTVFPRQGHYAFDPKEISSNPPADVSIERIGELAEFDLDTLVGRKG</sequence>
<protein>
    <submittedName>
        <fullName evidence="1">FMN phosphatase YigB (HAD superfamily)</fullName>
    </submittedName>
</protein>